<evidence type="ECO:0000313" key="14">
    <source>
        <dbReference type="Proteomes" id="UP000441208"/>
    </source>
</evidence>
<evidence type="ECO:0000313" key="13">
    <source>
        <dbReference type="Proteomes" id="UP000440732"/>
    </source>
</evidence>
<dbReference type="EMBL" id="QXGA01001470">
    <property type="protein sequence ID" value="KAE9118189.1"/>
    <property type="molecule type" value="Genomic_DNA"/>
</dbReference>
<dbReference type="Proteomes" id="UP000429523">
    <property type="component" value="Unassembled WGS sequence"/>
</dbReference>
<evidence type="ECO:0008006" key="17">
    <source>
        <dbReference type="Google" id="ProtNLM"/>
    </source>
</evidence>
<dbReference type="Gene3D" id="2.60.120.40">
    <property type="match status" value="1"/>
</dbReference>
<dbReference type="Proteomes" id="UP000488956">
    <property type="component" value="Unassembled WGS sequence"/>
</dbReference>
<dbReference type="EMBL" id="QXGB01001262">
    <property type="protein sequence ID" value="KAE9193911.1"/>
    <property type="molecule type" value="Genomic_DNA"/>
</dbReference>
<proteinExistence type="predicted"/>
<evidence type="ECO:0000313" key="12">
    <source>
        <dbReference type="Proteomes" id="UP000440367"/>
    </source>
</evidence>
<evidence type="ECO:0000313" key="5">
    <source>
        <dbReference type="EMBL" id="KAE9118189.1"/>
    </source>
</evidence>
<organism evidence="7 12">
    <name type="scientific">Phytophthora fragariae</name>
    <dbReference type="NCBI Taxonomy" id="53985"/>
    <lineage>
        <taxon>Eukaryota</taxon>
        <taxon>Sar</taxon>
        <taxon>Stramenopiles</taxon>
        <taxon>Oomycota</taxon>
        <taxon>Peronosporomycetes</taxon>
        <taxon>Peronosporales</taxon>
        <taxon>Peronosporaceae</taxon>
        <taxon>Phytophthora</taxon>
    </lineage>
</organism>
<dbReference type="Proteomes" id="UP000460718">
    <property type="component" value="Unassembled WGS sequence"/>
</dbReference>
<evidence type="ECO:0000313" key="16">
    <source>
        <dbReference type="Proteomes" id="UP000488956"/>
    </source>
</evidence>
<dbReference type="EMBL" id="QXGF01001581">
    <property type="protein sequence ID" value="KAE8929067.1"/>
    <property type="molecule type" value="Genomic_DNA"/>
</dbReference>
<dbReference type="EMBL" id="QXFW01001530">
    <property type="protein sequence ID" value="KAE8989416.1"/>
    <property type="molecule type" value="Genomic_DNA"/>
</dbReference>
<evidence type="ECO:0000313" key="10">
    <source>
        <dbReference type="Proteomes" id="UP000433483"/>
    </source>
</evidence>
<evidence type="ECO:0000313" key="15">
    <source>
        <dbReference type="Proteomes" id="UP000460718"/>
    </source>
</evidence>
<evidence type="ECO:0000313" key="4">
    <source>
        <dbReference type="EMBL" id="KAE9091257.1"/>
    </source>
</evidence>
<dbReference type="InterPro" id="IPR049813">
    <property type="entry name" value="Elp-1-like_TD"/>
</dbReference>
<dbReference type="AlphaFoldDB" id="A0A6A3XHZ6"/>
<evidence type="ECO:0000313" key="6">
    <source>
        <dbReference type="EMBL" id="KAE9193911.1"/>
    </source>
</evidence>
<dbReference type="EMBL" id="QXGD01001591">
    <property type="protein sequence ID" value="KAE9202887.1"/>
    <property type="molecule type" value="Genomic_DNA"/>
</dbReference>
<evidence type="ECO:0000313" key="1">
    <source>
        <dbReference type="EMBL" id="KAE8929067.1"/>
    </source>
</evidence>
<evidence type="ECO:0000313" key="3">
    <source>
        <dbReference type="EMBL" id="KAE9089378.1"/>
    </source>
</evidence>
<gene>
    <name evidence="8" type="ORF">PF001_g17924</name>
    <name evidence="7" type="ORF">PF002_g21105</name>
    <name evidence="6" type="ORF">PF005_g17897</name>
    <name evidence="5" type="ORF">PF006_g18653</name>
    <name evidence="4" type="ORF">PF007_g18946</name>
    <name evidence="1" type="ORF">PF009_g20811</name>
    <name evidence="3" type="ORF">PF010_g19015</name>
    <name evidence="2" type="ORF">PF011_g18782</name>
</gene>
<reference evidence="9 10" key="1">
    <citation type="submission" date="2018-08" db="EMBL/GenBank/DDBJ databases">
        <title>Genomic investigation of the strawberry pathogen Phytophthora fragariae indicates pathogenicity is determined by transcriptional variation in three key races.</title>
        <authorList>
            <person name="Adams T.M."/>
            <person name="Armitage A.D."/>
            <person name="Sobczyk M.K."/>
            <person name="Bates H.J."/>
            <person name="Dunwell J.M."/>
            <person name="Nellist C.F."/>
            <person name="Harrison R.J."/>
        </authorList>
    </citation>
    <scope>NUCLEOTIDE SEQUENCE [LARGE SCALE GENOMIC DNA]</scope>
    <source>
        <strain evidence="8 11">A4</strain>
        <strain evidence="7 12">BC-1</strain>
        <strain evidence="6 10">NOV-27</strain>
        <strain evidence="5 13">NOV-5</strain>
        <strain evidence="4 14">NOV-71</strain>
        <strain evidence="1 9">NOV-9</strain>
        <strain evidence="3 16">ONT-3</strain>
        <strain evidence="2 15">SCRP245</strain>
    </source>
</reference>
<dbReference type="Proteomes" id="UP000441208">
    <property type="component" value="Unassembled WGS sequence"/>
</dbReference>
<dbReference type="CDD" id="cd21931">
    <property type="entry name" value="TD_EMAP-like"/>
    <property type="match status" value="1"/>
</dbReference>
<dbReference type="Proteomes" id="UP000440732">
    <property type="component" value="Unassembled WGS sequence"/>
</dbReference>
<dbReference type="Proteomes" id="UP000433483">
    <property type="component" value="Unassembled WGS sequence"/>
</dbReference>
<dbReference type="EMBL" id="QXGE01001332">
    <property type="protein sequence ID" value="KAE9294131.1"/>
    <property type="molecule type" value="Genomic_DNA"/>
</dbReference>
<evidence type="ECO:0000313" key="11">
    <source>
        <dbReference type="Proteomes" id="UP000437068"/>
    </source>
</evidence>
<comment type="caution">
    <text evidence="7">The sequence shown here is derived from an EMBL/GenBank/DDBJ whole genome shotgun (WGS) entry which is preliminary data.</text>
</comment>
<dbReference type="Proteomes" id="UP000440367">
    <property type="component" value="Unassembled WGS sequence"/>
</dbReference>
<sequence length="280" mass="30971">MEDQQDLMVEGVTAFAPSPAASYRYVIELKGSKMSIRMEDRTSKKQWYKCDMAKTDYVSTANAIPDATVADYVKCFQDTLNSDLGDSDAQRKLYTLNGGSRRLELAVKIRVLRSTWMAKYTFDLDPVSVERIDILESKLHDQQDEVEKLRSDLLNGPSPQHVQLEACTKDAQLRLLWKSIDSVGFVVNGSDGVVKVCDSGLYTMSAIINSAPGSFQNKAQLLVNGKSVQSVYCNFSYTGGNQKTTSLSFTTALSEGDEVAVQCDSNLFDTSYLSIVRVGN</sequence>
<accession>A0A6A3XHZ6</accession>
<dbReference type="EMBL" id="QXFX01001493">
    <property type="protein sequence ID" value="KAE9089378.1"/>
    <property type="molecule type" value="Genomic_DNA"/>
</dbReference>
<keyword evidence="10" id="KW-1185">Reference proteome</keyword>
<dbReference type="Proteomes" id="UP000437068">
    <property type="component" value="Unassembled WGS sequence"/>
</dbReference>
<evidence type="ECO:0000313" key="9">
    <source>
        <dbReference type="Proteomes" id="UP000429523"/>
    </source>
</evidence>
<dbReference type="EMBL" id="QXFZ01001395">
    <property type="protein sequence ID" value="KAE9091257.1"/>
    <property type="molecule type" value="Genomic_DNA"/>
</dbReference>
<evidence type="ECO:0000313" key="7">
    <source>
        <dbReference type="EMBL" id="KAE9202887.1"/>
    </source>
</evidence>
<name>A0A6A3XHZ6_9STRA</name>
<protein>
    <recommendedName>
        <fullName evidence="17">C1q domain-containing protein</fullName>
    </recommendedName>
</protein>
<evidence type="ECO:0000313" key="2">
    <source>
        <dbReference type="EMBL" id="KAE8989416.1"/>
    </source>
</evidence>
<evidence type="ECO:0000313" key="8">
    <source>
        <dbReference type="EMBL" id="KAE9294131.1"/>
    </source>
</evidence>
<dbReference type="InterPro" id="IPR008983">
    <property type="entry name" value="Tumour_necrosis_fac-like_dom"/>
</dbReference>
<dbReference type="OrthoDB" id="100955at2759"/>